<keyword evidence="2" id="KW-1185">Reference proteome</keyword>
<name>A0A8T0GVR9_CERPU</name>
<gene>
    <name evidence="1" type="ORF">KC19_9G030500</name>
</gene>
<proteinExistence type="predicted"/>
<protein>
    <submittedName>
        <fullName evidence="1">Uncharacterized protein</fullName>
    </submittedName>
</protein>
<evidence type="ECO:0000313" key="1">
    <source>
        <dbReference type="EMBL" id="KAG0561012.1"/>
    </source>
</evidence>
<sequence>MGSRTRNFATRPWLENLRKVVGMYVHSCARMEPLERHKCSGPSFNFWGQDLFEEPRRQSMLLRLTRVQLQLVWSRMCFCLIHKTTELKPSAPLSRGAPRFLKRSWW</sequence>
<organism evidence="1 2">
    <name type="scientific">Ceratodon purpureus</name>
    <name type="common">Fire moss</name>
    <name type="synonym">Dicranum purpureum</name>
    <dbReference type="NCBI Taxonomy" id="3225"/>
    <lineage>
        <taxon>Eukaryota</taxon>
        <taxon>Viridiplantae</taxon>
        <taxon>Streptophyta</taxon>
        <taxon>Embryophyta</taxon>
        <taxon>Bryophyta</taxon>
        <taxon>Bryophytina</taxon>
        <taxon>Bryopsida</taxon>
        <taxon>Dicranidae</taxon>
        <taxon>Pseudoditrichales</taxon>
        <taxon>Ditrichaceae</taxon>
        <taxon>Ceratodon</taxon>
    </lineage>
</organism>
<evidence type="ECO:0000313" key="2">
    <source>
        <dbReference type="Proteomes" id="UP000822688"/>
    </source>
</evidence>
<accession>A0A8T0GVR9</accession>
<dbReference type="Proteomes" id="UP000822688">
    <property type="component" value="Chromosome 9"/>
</dbReference>
<comment type="caution">
    <text evidence="1">The sequence shown here is derived from an EMBL/GenBank/DDBJ whole genome shotgun (WGS) entry which is preliminary data.</text>
</comment>
<dbReference type="EMBL" id="CM026430">
    <property type="protein sequence ID" value="KAG0561012.1"/>
    <property type="molecule type" value="Genomic_DNA"/>
</dbReference>
<reference evidence="1" key="1">
    <citation type="submission" date="2020-06" db="EMBL/GenBank/DDBJ databases">
        <title>WGS assembly of Ceratodon purpureus strain R40.</title>
        <authorList>
            <person name="Carey S.B."/>
            <person name="Jenkins J."/>
            <person name="Shu S."/>
            <person name="Lovell J.T."/>
            <person name="Sreedasyam A."/>
            <person name="Maumus F."/>
            <person name="Tiley G.P."/>
            <person name="Fernandez-Pozo N."/>
            <person name="Barry K."/>
            <person name="Chen C."/>
            <person name="Wang M."/>
            <person name="Lipzen A."/>
            <person name="Daum C."/>
            <person name="Saski C.A."/>
            <person name="Payton A.C."/>
            <person name="Mcbreen J.C."/>
            <person name="Conrad R.E."/>
            <person name="Kollar L.M."/>
            <person name="Olsson S."/>
            <person name="Huttunen S."/>
            <person name="Landis J.B."/>
            <person name="Wickett N.J."/>
            <person name="Johnson M.G."/>
            <person name="Rensing S.A."/>
            <person name="Grimwood J."/>
            <person name="Schmutz J."/>
            <person name="Mcdaniel S.F."/>
        </authorList>
    </citation>
    <scope>NUCLEOTIDE SEQUENCE</scope>
    <source>
        <strain evidence="1">R40</strain>
    </source>
</reference>
<dbReference type="AlphaFoldDB" id="A0A8T0GVR9"/>